<dbReference type="Proteomes" id="UP000603453">
    <property type="component" value="Unassembled WGS sequence"/>
</dbReference>
<evidence type="ECO:0000313" key="3">
    <source>
        <dbReference type="Proteomes" id="UP000603453"/>
    </source>
</evidence>
<proteinExistence type="predicted"/>
<gene>
    <name evidence="2" type="ORF">INT47_011227</name>
</gene>
<keyword evidence="1" id="KW-0472">Membrane</keyword>
<protein>
    <submittedName>
        <fullName evidence="2">Uncharacterized protein</fullName>
    </submittedName>
</protein>
<dbReference type="EMBL" id="JAEPRD010000004">
    <property type="protein sequence ID" value="KAG2213078.1"/>
    <property type="molecule type" value="Genomic_DNA"/>
</dbReference>
<evidence type="ECO:0000313" key="2">
    <source>
        <dbReference type="EMBL" id="KAG2213078.1"/>
    </source>
</evidence>
<dbReference type="AlphaFoldDB" id="A0A8H7RM55"/>
<feature type="transmembrane region" description="Helical" evidence="1">
    <location>
        <begin position="44"/>
        <end position="70"/>
    </location>
</feature>
<comment type="caution">
    <text evidence="2">The sequence shown here is derived from an EMBL/GenBank/DDBJ whole genome shotgun (WGS) entry which is preliminary data.</text>
</comment>
<keyword evidence="1" id="KW-0812">Transmembrane</keyword>
<keyword evidence="3" id="KW-1185">Reference proteome</keyword>
<accession>A0A8H7RM55</accession>
<keyword evidence="1" id="KW-1133">Transmembrane helix</keyword>
<evidence type="ECO:0000256" key="1">
    <source>
        <dbReference type="SAM" id="Phobius"/>
    </source>
</evidence>
<sequence>MNGEDIVWRLNENRIQVEHEKGERRISSAMGIIGGPLVMAASDVSLYTCGIVGIPGGAALLAAITSLINLNKKKDSEKLFKTMDKLSNKIADLRREYAIPENPKARAQHIRVNMMSENMLLSTGALMETFKQIRDMARSTERELQSILFELH</sequence>
<reference evidence="2" key="1">
    <citation type="submission" date="2020-12" db="EMBL/GenBank/DDBJ databases">
        <title>Metabolic potential, ecology and presence of endohyphal bacteria is reflected in genomic diversity of Mucoromycotina.</title>
        <authorList>
            <person name="Muszewska A."/>
            <person name="Okrasinska A."/>
            <person name="Steczkiewicz K."/>
            <person name="Drgas O."/>
            <person name="Orlowska M."/>
            <person name="Perlinska-Lenart U."/>
            <person name="Aleksandrzak-Piekarczyk T."/>
            <person name="Szatraj K."/>
            <person name="Zielenkiewicz U."/>
            <person name="Pilsyk S."/>
            <person name="Malc E."/>
            <person name="Mieczkowski P."/>
            <person name="Kruszewska J.S."/>
            <person name="Biernat P."/>
            <person name="Pawlowska J."/>
        </authorList>
    </citation>
    <scope>NUCLEOTIDE SEQUENCE</scope>
    <source>
        <strain evidence="2">WA0000017839</strain>
    </source>
</reference>
<organism evidence="2 3">
    <name type="scientific">Mucor saturninus</name>
    <dbReference type="NCBI Taxonomy" id="64648"/>
    <lineage>
        <taxon>Eukaryota</taxon>
        <taxon>Fungi</taxon>
        <taxon>Fungi incertae sedis</taxon>
        <taxon>Mucoromycota</taxon>
        <taxon>Mucoromycotina</taxon>
        <taxon>Mucoromycetes</taxon>
        <taxon>Mucorales</taxon>
        <taxon>Mucorineae</taxon>
        <taxon>Mucoraceae</taxon>
        <taxon>Mucor</taxon>
    </lineage>
</organism>
<name>A0A8H7RM55_9FUNG</name>